<name>A0AAX0RYY2_9BACI</name>
<evidence type="ECO:0000313" key="4">
    <source>
        <dbReference type="Proteomes" id="UP000260457"/>
    </source>
</evidence>
<evidence type="ECO:0000313" key="2">
    <source>
        <dbReference type="EMBL" id="PEJ31207.1"/>
    </source>
</evidence>
<accession>A0AAX0RYY2</accession>
<gene>
    <name evidence="2" type="ORF">CN689_18135</name>
    <name evidence="1" type="ORF">DTO10_02110</name>
</gene>
<keyword evidence="4" id="KW-1185">Reference proteome</keyword>
<reference evidence="2 3" key="1">
    <citation type="submission" date="2017-09" db="EMBL/GenBank/DDBJ databases">
        <title>Large-scale bioinformatics analysis of Bacillus genomes uncovers conserved roles of natural products in bacterial physiology.</title>
        <authorList>
            <consortium name="Agbiome Team Llc"/>
            <person name="Bleich R.M."/>
            <person name="Kirk G.J."/>
            <person name="Santa Maria K.C."/>
            <person name="Allen S.E."/>
            <person name="Farag S."/>
            <person name="Shank E.A."/>
            <person name="Bowers A."/>
        </authorList>
    </citation>
    <scope>NUCLEOTIDE SEQUENCE [LARGE SCALE GENOMIC DNA]</scope>
    <source>
        <strain evidence="2 3">AFS003229</strain>
    </source>
</reference>
<dbReference type="EMBL" id="NUEQ01000032">
    <property type="protein sequence ID" value="PEJ31207.1"/>
    <property type="molecule type" value="Genomic_DNA"/>
</dbReference>
<protein>
    <submittedName>
        <fullName evidence="1">DUF2515 domain-containing protein</fullName>
    </submittedName>
</protein>
<evidence type="ECO:0000313" key="1">
    <source>
        <dbReference type="EMBL" id="AXN37306.1"/>
    </source>
</evidence>
<dbReference type="AlphaFoldDB" id="A0AAX0RYY2"/>
<dbReference type="Proteomes" id="UP000260457">
    <property type="component" value="Chromosome"/>
</dbReference>
<dbReference type="EMBL" id="CP030926">
    <property type="protein sequence ID" value="AXN37306.1"/>
    <property type="molecule type" value="Genomic_DNA"/>
</dbReference>
<proteinExistence type="predicted"/>
<dbReference type="KEGG" id="pbut:DTO10_02110"/>
<dbReference type="InterPro" id="IPR019658">
    <property type="entry name" value="DUF2515"/>
</dbReference>
<sequence length="325" mass="39471">MRIPKTEMQLLYSIKVQTAKGNRDNISRTKAYEQFFNVHPEIQWSFLAGMVSRNAGWNMCDLEGIWFSHLLSSKYRLQLFLTYEEANWRIFQDAYPQLLLYHYSTKYGRPLFHLCHYFFITKFMTNQWKSFWKHRNHEKLVTALIINEQNIIEKPVIKKQSFVFHSLLFLLQDWMHFSTVLFPTCNGKLYGSSVSHFRNIDERINLGKKLANLLFSKELFPLFHEFSCRTEPTGARFDYEQYRKRPRYHETPMLRGVYPIIHHKAEKIEQWDSNKKIKKEWFIKPKWEEDPMLTDWYDHKQKQLHTAVMVKNWFFNKMTNREGID</sequence>
<dbReference type="Proteomes" id="UP000220106">
    <property type="component" value="Unassembled WGS sequence"/>
</dbReference>
<organism evidence="2 3">
    <name type="scientific">Peribacillus butanolivorans</name>
    <dbReference type="NCBI Taxonomy" id="421767"/>
    <lineage>
        <taxon>Bacteria</taxon>
        <taxon>Bacillati</taxon>
        <taxon>Bacillota</taxon>
        <taxon>Bacilli</taxon>
        <taxon>Bacillales</taxon>
        <taxon>Bacillaceae</taxon>
        <taxon>Peribacillus</taxon>
    </lineage>
</organism>
<evidence type="ECO:0000313" key="3">
    <source>
        <dbReference type="Proteomes" id="UP000220106"/>
    </source>
</evidence>
<dbReference type="RefSeq" id="WP_098176852.1">
    <property type="nucleotide sequence ID" value="NZ_CP030926.1"/>
</dbReference>
<dbReference type="Pfam" id="PF10720">
    <property type="entry name" value="DUF2515"/>
    <property type="match status" value="1"/>
</dbReference>
<reference evidence="1 4" key="2">
    <citation type="submission" date="2018-07" db="EMBL/GenBank/DDBJ databases">
        <title>The molecular basis for the intramolecular migration of carboxyl group in the catabolism of para-hydroxybenzoate via gentisate.</title>
        <authorList>
            <person name="Zhao H."/>
            <person name="Xu Y."/>
            <person name="Lin S."/>
            <person name="Spain J.C."/>
            <person name="Zhou N.-Y."/>
        </authorList>
    </citation>
    <scope>NUCLEOTIDE SEQUENCE [LARGE SCALE GENOMIC DNA]</scope>
    <source>
        <strain evidence="1 4">PHB-7a</strain>
    </source>
</reference>